<evidence type="ECO:0000313" key="2">
    <source>
        <dbReference type="EMBL" id="KAJ7776495.1"/>
    </source>
</evidence>
<sequence length="123" mass="13081">MGGPQKSITWLLISGMTVSVTRGDRNHGIGTNRSKNRNPSCPATAVVSLLIDSILTTLGQLCRSLITITTAAPSPDANRPPIELNKNVDPPLHKPLLNISTYRQSGFSTSPASSNTILETNTT</sequence>
<feature type="region of interest" description="Disordered" evidence="1">
    <location>
        <begin position="72"/>
        <end position="95"/>
    </location>
</feature>
<accession>A0AAD7NVA2</accession>
<protein>
    <submittedName>
        <fullName evidence="2">Uncharacterized protein</fullName>
    </submittedName>
</protein>
<name>A0AAD7NVA2_9AGAR</name>
<evidence type="ECO:0000256" key="1">
    <source>
        <dbReference type="SAM" id="MobiDB-lite"/>
    </source>
</evidence>
<gene>
    <name evidence="2" type="ORF">DFH07DRAFT_45284</name>
</gene>
<dbReference type="AlphaFoldDB" id="A0AAD7NVA2"/>
<evidence type="ECO:0000313" key="3">
    <source>
        <dbReference type="Proteomes" id="UP001215280"/>
    </source>
</evidence>
<reference evidence="2" key="1">
    <citation type="submission" date="2023-03" db="EMBL/GenBank/DDBJ databases">
        <title>Massive genome expansion in bonnet fungi (Mycena s.s.) driven by repeated elements and novel gene families across ecological guilds.</title>
        <authorList>
            <consortium name="Lawrence Berkeley National Laboratory"/>
            <person name="Harder C.B."/>
            <person name="Miyauchi S."/>
            <person name="Viragh M."/>
            <person name="Kuo A."/>
            <person name="Thoen E."/>
            <person name="Andreopoulos B."/>
            <person name="Lu D."/>
            <person name="Skrede I."/>
            <person name="Drula E."/>
            <person name="Henrissat B."/>
            <person name="Morin E."/>
            <person name="Kohler A."/>
            <person name="Barry K."/>
            <person name="LaButti K."/>
            <person name="Morin E."/>
            <person name="Salamov A."/>
            <person name="Lipzen A."/>
            <person name="Mereny Z."/>
            <person name="Hegedus B."/>
            <person name="Baldrian P."/>
            <person name="Stursova M."/>
            <person name="Weitz H."/>
            <person name="Taylor A."/>
            <person name="Grigoriev I.V."/>
            <person name="Nagy L.G."/>
            <person name="Martin F."/>
            <person name="Kauserud H."/>
        </authorList>
    </citation>
    <scope>NUCLEOTIDE SEQUENCE</scope>
    <source>
        <strain evidence="2">CBHHK188m</strain>
    </source>
</reference>
<dbReference type="Proteomes" id="UP001215280">
    <property type="component" value="Unassembled WGS sequence"/>
</dbReference>
<comment type="caution">
    <text evidence="2">The sequence shown here is derived from an EMBL/GenBank/DDBJ whole genome shotgun (WGS) entry which is preliminary data.</text>
</comment>
<keyword evidence="3" id="KW-1185">Reference proteome</keyword>
<organism evidence="2 3">
    <name type="scientific">Mycena maculata</name>
    <dbReference type="NCBI Taxonomy" id="230809"/>
    <lineage>
        <taxon>Eukaryota</taxon>
        <taxon>Fungi</taxon>
        <taxon>Dikarya</taxon>
        <taxon>Basidiomycota</taxon>
        <taxon>Agaricomycotina</taxon>
        <taxon>Agaricomycetes</taxon>
        <taxon>Agaricomycetidae</taxon>
        <taxon>Agaricales</taxon>
        <taxon>Marasmiineae</taxon>
        <taxon>Mycenaceae</taxon>
        <taxon>Mycena</taxon>
    </lineage>
</organism>
<proteinExistence type="predicted"/>
<dbReference type="EMBL" id="JARJLG010000012">
    <property type="protein sequence ID" value="KAJ7776495.1"/>
    <property type="molecule type" value="Genomic_DNA"/>
</dbReference>